<dbReference type="AlphaFoldDB" id="A0A8D5UF06"/>
<evidence type="ECO:0000256" key="1">
    <source>
        <dbReference type="ARBA" id="ARBA00009437"/>
    </source>
</evidence>
<keyword evidence="7" id="KW-1185">Reference proteome</keyword>
<dbReference type="PANTHER" id="PTHR30126:SF40">
    <property type="entry name" value="HTH-TYPE TRANSCRIPTIONAL REGULATOR GLTR"/>
    <property type="match status" value="1"/>
</dbReference>
<sequence>MISSQNEPLSLLDVRKKYLLVFEEGCSYRNRLITWMNEQGYHTNRIMVLDSLEAILSYVEAGIGISIVSHHYLQHTGHLNRFTLYPLPEKVSLSHIYFIHHKNSQAAVLLERFLQTVKQK</sequence>
<proteinExistence type="inferred from homology"/>
<dbReference type="Pfam" id="PF03466">
    <property type="entry name" value="LysR_substrate"/>
    <property type="match status" value="1"/>
</dbReference>
<dbReference type="PANTHER" id="PTHR30126">
    <property type="entry name" value="HTH-TYPE TRANSCRIPTIONAL REGULATOR"/>
    <property type="match status" value="1"/>
</dbReference>
<gene>
    <name evidence="6" type="ORF">JIR001_08210</name>
</gene>
<dbReference type="SUPFAM" id="SSF53850">
    <property type="entry name" value="Periplasmic binding protein-like II"/>
    <property type="match status" value="1"/>
</dbReference>
<dbReference type="InterPro" id="IPR005119">
    <property type="entry name" value="LysR_subst-bd"/>
</dbReference>
<dbReference type="EMBL" id="AP024601">
    <property type="protein sequence ID" value="BCU81038.1"/>
    <property type="molecule type" value="Genomic_DNA"/>
</dbReference>
<evidence type="ECO:0000259" key="5">
    <source>
        <dbReference type="Pfam" id="PF03466"/>
    </source>
</evidence>
<keyword evidence="2" id="KW-0805">Transcription regulation</keyword>
<organism evidence="6 7">
    <name type="scientific">Polycladomyces abyssicola</name>
    <dbReference type="NCBI Taxonomy" id="1125966"/>
    <lineage>
        <taxon>Bacteria</taxon>
        <taxon>Bacillati</taxon>
        <taxon>Bacillota</taxon>
        <taxon>Bacilli</taxon>
        <taxon>Bacillales</taxon>
        <taxon>Thermoactinomycetaceae</taxon>
        <taxon>Polycladomyces</taxon>
    </lineage>
</organism>
<reference evidence="6" key="2">
    <citation type="journal article" date="2021" name="Microbiol. Resour. Announc.">
        <title>Complete Genome Sequence of Polycladomyces abyssicola JIR-001T, Isolated from Hemipelagic Sediment in Deep Seawater.</title>
        <authorList>
            <person name="Tsubouchi T."/>
            <person name="Kaneko Y."/>
        </authorList>
    </citation>
    <scope>NUCLEOTIDE SEQUENCE</scope>
    <source>
        <strain evidence="6">JIR-001</strain>
    </source>
</reference>
<dbReference type="Gene3D" id="3.40.190.290">
    <property type="match status" value="1"/>
</dbReference>
<evidence type="ECO:0000256" key="2">
    <source>
        <dbReference type="ARBA" id="ARBA00023015"/>
    </source>
</evidence>
<evidence type="ECO:0000256" key="4">
    <source>
        <dbReference type="ARBA" id="ARBA00023163"/>
    </source>
</evidence>
<reference evidence="6" key="1">
    <citation type="journal article" date="2013" name="Int. J. Syst. Evol. Microbiol.">
        <title>Polycladomyces abyssicola gen. nov., sp. nov., a thermophilic filamentous bacterium isolated from hemipelagic sediment.</title>
        <authorList>
            <person name="Tsubouchi T."/>
            <person name="Shimane Y."/>
            <person name="Mori K."/>
            <person name="Usui K."/>
            <person name="Hiraki T."/>
            <person name="Tame A."/>
            <person name="Uematsu K."/>
            <person name="Maruyama T."/>
            <person name="Hatada Y."/>
        </authorList>
    </citation>
    <scope>NUCLEOTIDE SEQUENCE</scope>
    <source>
        <strain evidence="6">JIR-001</strain>
    </source>
</reference>
<keyword evidence="3" id="KW-0238">DNA-binding</keyword>
<evidence type="ECO:0000313" key="7">
    <source>
        <dbReference type="Proteomes" id="UP000677436"/>
    </source>
</evidence>
<evidence type="ECO:0000313" key="6">
    <source>
        <dbReference type="EMBL" id="BCU81038.1"/>
    </source>
</evidence>
<dbReference type="Proteomes" id="UP000677436">
    <property type="component" value="Chromosome"/>
</dbReference>
<dbReference type="KEGG" id="pabs:JIR001_08210"/>
<dbReference type="GO" id="GO:0006355">
    <property type="term" value="P:regulation of DNA-templated transcription"/>
    <property type="evidence" value="ECO:0007669"/>
    <property type="project" value="TreeGrafter"/>
</dbReference>
<accession>A0A8D5UF06</accession>
<keyword evidence="4" id="KW-0804">Transcription</keyword>
<name>A0A8D5UF06_9BACL</name>
<comment type="similarity">
    <text evidence="1">Belongs to the LysR transcriptional regulatory family.</text>
</comment>
<feature type="domain" description="LysR substrate-binding" evidence="5">
    <location>
        <begin position="5"/>
        <end position="119"/>
    </location>
</feature>
<dbReference type="GO" id="GO:0000976">
    <property type="term" value="F:transcription cis-regulatory region binding"/>
    <property type="evidence" value="ECO:0007669"/>
    <property type="project" value="TreeGrafter"/>
</dbReference>
<protein>
    <recommendedName>
        <fullName evidence="5">LysR substrate-binding domain-containing protein</fullName>
    </recommendedName>
</protein>
<evidence type="ECO:0000256" key="3">
    <source>
        <dbReference type="ARBA" id="ARBA00023125"/>
    </source>
</evidence>